<dbReference type="GO" id="GO:0051604">
    <property type="term" value="P:protein maturation"/>
    <property type="evidence" value="ECO:0007669"/>
    <property type="project" value="TreeGrafter"/>
</dbReference>
<gene>
    <name evidence="3" type="ORF">GCM10012280_27620</name>
</gene>
<feature type="region of interest" description="Disordered" evidence="2">
    <location>
        <begin position="85"/>
        <end position="118"/>
    </location>
</feature>
<keyword evidence="4" id="KW-1185">Reference proteome</keyword>
<sequence>MCLAVPGRVLEIEERDGTRMARVDFGGVVKDVCLEYLPDMQVGDYAIVHVGFALQRLDEESARQTLELFENLGVLDEEFGDAWGRAAKEAGAQRPTGTETGTEPGARPGTGPSKEAQA</sequence>
<dbReference type="PANTHER" id="PTHR35177:SF2">
    <property type="entry name" value="HYDROGENASE MATURATION FACTOR HYBG"/>
    <property type="match status" value="1"/>
</dbReference>
<evidence type="ECO:0000256" key="1">
    <source>
        <dbReference type="ARBA" id="ARBA00006018"/>
    </source>
</evidence>
<dbReference type="AlphaFoldDB" id="A0A917ZPW8"/>
<dbReference type="PANTHER" id="PTHR35177">
    <property type="entry name" value="HYDROGENASE MATURATION FACTOR HYBG"/>
    <property type="match status" value="1"/>
</dbReference>
<organism evidence="3 4">
    <name type="scientific">Wenjunlia tyrosinilytica</name>
    <dbReference type="NCBI Taxonomy" id="1544741"/>
    <lineage>
        <taxon>Bacteria</taxon>
        <taxon>Bacillati</taxon>
        <taxon>Actinomycetota</taxon>
        <taxon>Actinomycetes</taxon>
        <taxon>Kitasatosporales</taxon>
        <taxon>Streptomycetaceae</taxon>
        <taxon>Wenjunlia</taxon>
    </lineage>
</organism>
<proteinExistence type="inferred from homology"/>
<dbReference type="NCBIfam" id="TIGR00074">
    <property type="entry name" value="hypC_hupF"/>
    <property type="match status" value="1"/>
</dbReference>
<dbReference type="InterPro" id="IPR001109">
    <property type="entry name" value="Hydrogenase_HupF/HypC"/>
</dbReference>
<dbReference type="PROSITE" id="PS01097">
    <property type="entry name" value="HUPF_HYPC"/>
    <property type="match status" value="1"/>
</dbReference>
<dbReference type="GO" id="GO:1902670">
    <property type="term" value="F:carbon dioxide binding"/>
    <property type="evidence" value="ECO:0007669"/>
    <property type="project" value="TreeGrafter"/>
</dbReference>
<reference evidence="3" key="2">
    <citation type="submission" date="2020-09" db="EMBL/GenBank/DDBJ databases">
        <authorList>
            <person name="Sun Q."/>
            <person name="Zhou Y."/>
        </authorList>
    </citation>
    <scope>NUCLEOTIDE SEQUENCE</scope>
    <source>
        <strain evidence="3">CGMCC 4.7201</strain>
    </source>
</reference>
<evidence type="ECO:0008006" key="5">
    <source>
        <dbReference type="Google" id="ProtNLM"/>
    </source>
</evidence>
<dbReference type="EMBL" id="BMMS01000010">
    <property type="protein sequence ID" value="GGO87952.1"/>
    <property type="molecule type" value="Genomic_DNA"/>
</dbReference>
<dbReference type="PRINTS" id="PR00445">
    <property type="entry name" value="HUPFHYPC"/>
</dbReference>
<evidence type="ECO:0000313" key="4">
    <source>
        <dbReference type="Proteomes" id="UP000641932"/>
    </source>
</evidence>
<dbReference type="Pfam" id="PF01455">
    <property type="entry name" value="HupF_HypC"/>
    <property type="match status" value="1"/>
</dbReference>
<dbReference type="Proteomes" id="UP000641932">
    <property type="component" value="Unassembled WGS sequence"/>
</dbReference>
<dbReference type="SUPFAM" id="SSF159127">
    <property type="entry name" value="HupF/HypC-like"/>
    <property type="match status" value="1"/>
</dbReference>
<dbReference type="RefSeq" id="WP_189131913.1">
    <property type="nucleotide sequence ID" value="NZ_BMMS01000010.1"/>
</dbReference>
<evidence type="ECO:0000313" key="3">
    <source>
        <dbReference type="EMBL" id="GGO87952.1"/>
    </source>
</evidence>
<protein>
    <recommendedName>
        <fullName evidence="5">HypC/HybG/HupF family hydrogenase formation chaperone</fullName>
    </recommendedName>
</protein>
<feature type="compositionally biased region" description="Low complexity" evidence="2">
    <location>
        <begin position="94"/>
        <end position="112"/>
    </location>
</feature>
<comment type="caution">
    <text evidence="3">The sequence shown here is derived from an EMBL/GenBank/DDBJ whole genome shotgun (WGS) entry which is preliminary data.</text>
</comment>
<accession>A0A917ZPW8</accession>
<dbReference type="InterPro" id="IPR019812">
    <property type="entry name" value="Hydgase_assmbl_chp_CS"/>
</dbReference>
<dbReference type="FunFam" id="2.30.30.140:FF:000022">
    <property type="entry name" value="Hydrogenase assembly chaperone HybG"/>
    <property type="match status" value="1"/>
</dbReference>
<comment type="similarity">
    <text evidence="1">Belongs to the HupF/HypC family.</text>
</comment>
<evidence type="ECO:0000256" key="2">
    <source>
        <dbReference type="SAM" id="MobiDB-lite"/>
    </source>
</evidence>
<name>A0A917ZPW8_9ACTN</name>
<dbReference type="GO" id="GO:0005506">
    <property type="term" value="F:iron ion binding"/>
    <property type="evidence" value="ECO:0007669"/>
    <property type="project" value="TreeGrafter"/>
</dbReference>
<reference evidence="3" key="1">
    <citation type="journal article" date="2014" name="Int. J. Syst. Evol. Microbiol.">
        <title>Complete genome sequence of Corynebacterium casei LMG S-19264T (=DSM 44701T), isolated from a smear-ripened cheese.</title>
        <authorList>
            <consortium name="US DOE Joint Genome Institute (JGI-PGF)"/>
            <person name="Walter F."/>
            <person name="Albersmeier A."/>
            <person name="Kalinowski J."/>
            <person name="Ruckert C."/>
        </authorList>
    </citation>
    <scope>NUCLEOTIDE SEQUENCE</scope>
    <source>
        <strain evidence="3">CGMCC 4.7201</strain>
    </source>
</reference>
<dbReference type="Gene3D" id="2.30.30.140">
    <property type="match status" value="1"/>
</dbReference>